<evidence type="ECO:0000313" key="2">
    <source>
        <dbReference type="Proteomes" id="UP001597216"/>
    </source>
</evidence>
<accession>A0ABW3SX04</accession>
<dbReference type="RefSeq" id="WP_377352309.1">
    <property type="nucleotide sequence ID" value="NZ_JBHTLQ010000004.1"/>
</dbReference>
<proteinExistence type="predicted"/>
<comment type="caution">
    <text evidence="1">The sequence shown here is derived from an EMBL/GenBank/DDBJ whole genome shotgun (WGS) entry which is preliminary data.</text>
</comment>
<gene>
    <name evidence="1" type="ORF">ACFQ27_02565</name>
</gene>
<reference evidence="2" key="1">
    <citation type="journal article" date="2019" name="Int. J. Syst. Evol. Microbiol.">
        <title>The Global Catalogue of Microorganisms (GCM) 10K type strain sequencing project: providing services to taxonomists for standard genome sequencing and annotation.</title>
        <authorList>
            <consortium name="The Broad Institute Genomics Platform"/>
            <consortium name="The Broad Institute Genome Sequencing Center for Infectious Disease"/>
            <person name="Wu L."/>
            <person name="Ma J."/>
        </authorList>
    </citation>
    <scope>NUCLEOTIDE SEQUENCE [LARGE SCALE GENOMIC DNA]</scope>
    <source>
        <strain evidence="2">CCUG 55074</strain>
    </source>
</reference>
<keyword evidence="2" id="KW-1185">Reference proteome</keyword>
<name>A0ABW3SX04_9CAUL</name>
<organism evidence="1 2">
    <name type="scientific">Phenylobacterium conjunctum</name>
    <dbReference type="NCBI Taxonomy" id="1298959"/>
    <lineage>
        <taxon>Bacteria</taxon>
        <taxon>Pseudomonadati</taxon>
        <taxon>Pseudomonadota</taxon>
        <taxon>Alphaproteobacteria</taxon>
        <taxon>Caulobacterales</taxon>
        <taxon>Caulobacteraceae</taxon>
        <taxon>Phenylobacterium</taxon>
    </lineage>
</organism>
<dbReference type="EMBL" id="JBHTLQ010000004">
    <property type="protein sequence ID" value="MFD1189449.1"/>
    <property type="molecule type" value="Genomic_DNA"/>
</dbReference>
<protein>
    <submittedName>
        <fullName evidence="1">Uncharacterized protein</fullName>
    </submittedName>
</protein>
<sequence length="195" mass="21872">MSGVDVRFVAGLDDHSTFPDIVRDAGLDKRFGVIQDTYVPDSPDMVFNETLWLALVEFVGTWAPDGVLTACPSLDRMKEQAWDTFQSAWLLRAPEDRDPPDAVFLRRADKLVLGLITDPWYAIGGPPLYHDSYTYSLFSSADLGPQVQAHLRQANLGGQWALSEEVVRVSRVRPGAQERLQKAFSLDWLKPRPKA</sequence>
<dbReference type="Proteomes" id="UP001597216">
    <property type="component" value="Unassembled WGS sequence"/>
</dbReference>
<evidence type="ECO:0000313" key="1">
    <source>
        <dbReference type="EMBL" id="MFD1189449.1"/>
    </source>
</evidence>